<dbReference type="EMBL" id="JAVDUM010000017">
    <property type="protein sequence ID" value="MDR6868738.1"/>
    <property type="molecule type" value="Genomic_DNA"/>
</dbReference>
<accession>A0ABU1SGK7</accession>
<keyword evidence="2" id="KW-1185">Reference proteome</keyword>
<protein>
    <submittedName>
        <fullName evidence="1">Uncharacterized protein</fullName>
    </submittedName>
</protein>
<organism evidence="1 2">
    <name type="scientific">Microbacterium resistens</name>
    <dbReference type="NCBI Taxonomy" id="156977"/>
    <lineage>
        <taxon>Bacteria</taxon>
        <taxon>Bacillati</taxon>
        <taxon>Actinomycetota</taxon>
        <taxon>Actinomycetes</taxon>
        <taxon>Micrococcales</taxon>
        <taxon>Microbacteriaceae</taxon>
        <taxon>Microbacterium</taxon>
    </lineage>
</organism>
<evidence type="ECO:0000313" key="1">
    <source>
        <dbReference type="EMBL" id="MDR6868738.1"/>
    </source>
</evidence>
<comment type="caution">
    <text evidence="1">The sequence shown here is derived from an EMBL/GenBank/DDBJ whole genome shotgun (WGS) entry which is preliminary data.</text>
</comment>
<name>A0ABU1SGK7_9MICO</name>
<evidence type="ECO:0000313" key="2">
    <source>
        <dbReference type="Proteomes" id="UP001259347"/>
    </source>
</evidence>
<sequence>MTVDLSPGRLGNAQPPYLTVIPGRSSVRDKLHATRGQATAALAYQMEGYYPSDKAPRAGALYGWDGTTWALIWSCQRGDDVTGRPWKAAVLEWEATR</sequence>
<gene>
    <name evidence="1" type="ORF">J2Y69_003362</name>
</gene>
<dbReference type="Proteomes" id="UP001259347">
    <property type="component" value="Unassembled WGS sequence"/>
</dbReference>
<reference evidence="1 2" key="1">
    <citation type="submission" date="2023-07" db="EMBL/GenBank/DDBJ databases">
        <title>Sorghum-associated microbial communities from plants grown in Nebraska, USA.</title>
        <authorList>
            <person name="Schachtman D."/>
        </authorList>
    </citation>
    <scope>NUCLEOTIDE SEQUENCE [LARGE SCALE GENOMIC DNA]</scope>
    <source>
        <strain evidence="1 2">2980</strain>
    </source>
</reference>
<dbReference type="RefSeq" id="WP_310022857.1">
    <property type="nucleotide sequence ID" value="NZ_JAVDUM010000017.1"/>
</dbReference>
<proteinExistence type="predicted"/>